<evidence type="ECO:0000256" key="1">
    <source>
        <dbReference type="ARBA" id="ARBA00005564"/>
    </source>
</evidence>
<dbReference type="STRING" id="1325735.A0A428TKU0"/>
<keyword evidence="3" id="KW-1185">Reference proteome</keyword>
<dbReference type="Pfam" id="PF10282">
    <property type="entry name" value="Lactonase"/>
    <property type="match status" value="1"/>
</dbReference>
<evidence type="ECO:0000313" key="3">
    <source>
        <dbReference type="Proteomes" id="UP000287144"/>
    </source>
</evidence>
<evidence type="ECO:0008006" key="4">
    <source>
        <dbReference type="Google" id="ProtNLM"/>
    </source>
</evidence>
<dbReference type="AlphaFoldDB" id="A0A428TKU0"/>
<organism evidence="2 3">
    <name type="scientific">Fusarium oligoseptatum</name>
    <dbReference type="NCBI Taxonomy" id="2604345"/>
    <lineage>
        <taxon>Eukaryota</taxon>
        <taxon>Fungi</taxon>
        <taxon>Dikarya</taxon>
        <taxon>Ascomycota</taxon>
        <taxon>Pezizomycotina</taxon>
        <taxon>Sordariomycetes</taxon>
        <taxon>Hypocreomycetidae</taxon>
        <taxon>Hypocreales</taxon>
        <taxon>Nectriaceae</taxon>
        <taxon>Fusarium</taxon>
        <taxon>Fusarium solani species complex</taxon>
    </lineage>
</organism>
<protein>
    <recommendedName>
        <fullName evidence="4">Isomerase YbhE</fullName>
    </recommendedName>
</protein>
<dbReference type="EMBL" id="NKCK01000074">
    <property type="protein sequence ID" value="RSM02619.1"/>
    <property type="molecule type" value="Genomic_DNA"/>
</dbReference>
<comment type="caution">
    <text evidence="2">The sequence shown here is derived from an EMBL/GenBank/DDBJ whole genome shotgun (WGS) entry which is preliminary data.</text>
</comment>
<dbReference type="PANTHER" id="PTHR30344">
    <property type="entry name" value="6-PHOSPHOGLUCONOLACTONASE-RELATED"/>
    <property type="match status" value="1"/>
</dbReference>
<accession>A0A428TKU0</accession>
<dbReference type="PANTHER" id="PTHR30344:SF7">
    <property type="entry name" value="DUF2415 DOMAIN-CONTAINING PROTEIN"/>
    <property type="match status" value="1"/>
</dbReference>
<comment type="similarity">
    <text evidence="1">Belongs to the cycloisomerase 2 family.</text>
</comment>
<dbReference type="InterPro" id="IPR011045">
    <property type="entry name" value="N2O_reductase_N"/>
</dbReference>
<reference evidence="2 3" key="1">
    <citation type="submission" date="2017-06" db="EMBL/GenBank/DDBJ databases">
        <title>Comparative genomic analysis of Ambrosia Fusariam Clade fungi.</title>
        <authorList>
            <person name="Stajich J.E."/>
            <person name="Carrillo J."/>
            <person name="Kijimoto T."/>
            <person name="Eskalen A."/>
            <person name="O'Donnell K."/>
            <person name="Kasson M."/>
        </authorList>
    </citation>
    <scope>NUCLEOTIDE SEQUENCE [LARGE SCALE GENOMIC DNA]</scope>
    <source>
        <strain evidence="2 3">NRRL62579</strain>
    </source>
</reference>
<dbReference type="SUPFAM" id="SSF50974">
    <property type="entry name" value="Nitrous oxide reductase, N-terminal domain"/>
    <property type="match status" value="1"/>
</dbReference>
<dbReference type="Gene3D" id="2.130.10.10">
    <property type="entry name" value="YVTN repeat-like/Quinoprotein amine dehydrogenase"/>
    <property type="match status" value="1"/>
</dbReference>
<sequence>MGPKLLLSGDRADFTTVAVDLEKGELKILANYPAPYNVSWAEPVSSHGNIDRLVGLSEGEEAGLLFSFEIDHAHETCRITSQQPTLGAPAHIITLRDQSALAIGTVSDDSISFLLPFTLTLSSILEDLPLSIPYPSPKNDGLRLKDVSRTELLLDFPYKAAGHGPNKGRQQQCHLHQVLEDKRGLLYAPDLGADRVWILTRNNLELEVYGWLQCPPGTGARHAVFTPDEKTMYVLGELSHNIVAFDLSSCPAKDVQPIDGFSVNIIPPTVHRDHQFMMDSAELSGHPKISNVLYASNRWERHIAKREPHLQNVPTKLPQGDTIAIILLSDDGRRVQETKHVRTNLDTIRGFRLSDDGNYVVVAGQEGGGIEIYSIGGVRGDVWTLTASLSEGLESGIKHAVWL</sequence>
<dbReference type="Proteomes" id="UP000287144">
    <property type="component" value="Unassembled WGS sequence"/>
</dbReference>
<gene>
    <name evidence="2" type="ORF">CEP52_007843</name>
</gene>
<evidence type="ECO:0000313" key="2">
    <source>
        <dbReference type="EMBL" id="RSM02619.1"/>
    </source>
</evidence>
<proteinExistence type="inferred from homology"/>
<dbReference type="InterPro" id="IPR015943">
    <property type="entry name" value="WD40/YVTN_repeat-like_dom_sf"/>
</dbReference>
<dbReference type="GO" id="GO:0017057">
    <property type="term" value="F:6-phosphogluconolactonase activity"/>
    <property type="evidence" value="ECO:0007669"/>
    <property type="project" value="TreeGrafter"/>
</dbReference>
<dbReference type="InterPro" id="IPR050282">
    <property type="entry name" value="Cycloisomerase_2"/>
</dbReference>
<dbReference type="InterPro" id="IPR019405">
    <property type="entry name" value="Lactonase_7-beta_prop"/>
</dbReference>
<name>A0A428TKU0_9HYPO</name>